<evidence type="ECO:0000313" key="9">
    <source>
        <dbReference type="Proteomes" id="UP000293142"/>
    </source>
</evidence>
<proteinExistence type="inferred from homology"/>
<dbReference type="InterPro" id="IPR032808">
    <property type="entry name" value="DoxX"/>
</dbReference>
<gene>
    <name evidence="8" type="ORF">EYB31_32455</name>
</gene>
<evidence type="ECO:0000256" key="7">
    <source>
        <dbReference type="SAM" id="Phobius"/>
    </source>
</evidence>
<evidence type="ECO:0000256" key="6">
    <source>
        <dbReference type="ARBA" id="ARBA00023136"/>
    </source>
</evidence>
<dbReference type="RefSeq" id="WP_131017674.1">
    <property type="nucleotide sequence ID" value="NZ_SIRE01000030.1"/>
</dbReference>
<dbReference type="PANTHER" id="PTHR33452">
    <property type="entry name" value="OXIDOREDUCTASE CATD-RELATED"/>
    <property type="match status" value="1"/>
</dbReference>
<evidence type="ECO:0000256" key="2">
    <source>
        <dbReference type="ARBA" id="ARBA00006679"/>
    </source>
</evidence>
<dbReference type="EMBL" id="SIRE01000030">
    <property type="protein sequence ID" value="TBL70736.1"/>
    <property type="molecule type" value="Genomic_DNA"/>
</dbReference>
<dbReference type="Proteomes" id="UP000293142">
    <property type="component" value="Unassembled WGS sequence"/>
</dbReference>
<reference evidence="8 9" key="1">
    <citation type="submission" date="2019-02" db="EMBL/GenBank/DDBJ databases">
        <title>Paenibacillus sp. nov., isolated from surface-sterilized tissue of Thalictrum simplex L.</title>
        <authorList>
            <person name="Tuo L."/>
        </authorList>
    </citation>
    <scope>NUCLEOTIDE SEQUENCE [LARGE SCALE GENOMIC DNA]</scope>
    <source>
        <strain evidence="8 9">N2SHLJ1</strain>
    </source>
</reference>
<evidence type="ECO:0000313" key="8">
    <source>
        <dbReference type="EMBL" id="TBL70736.1"/>
    </source>
</evidence>
<feature type="transmembrane region" description="Helical" evidence="7">
    <location>
        <begin position="103"/>
        <end position="120"/>
    </location>
</feature>
<dbReference type="AlphaFoldDB" id="A0A4Q9DI31"/>
<evidence type="ECO:0000256" key="5">
    <source>
        <dbReference type="ARBA" id="ARBA00022989"/>
    </source>
</evidence>
<protein>
    <submittedName>
        <fullName evidence="8">DoxX family protein</fullName>
    </submittedName>
</protein>
<accession>A0A4Q9DI31</accession>
<keyword evidence="3" id="KW-1003">Cell membrane</keyword>
<comment type="similarity">
    <text evidence="2">Belongs to the DoxX family.</text>
</comment>
<evidence type="ECO:0000256" key="3">
    <source>
        <dbReference type="ARBA" id="ARBA00022475"/>
    </source>
</evidence>
<dbReference type="PANTHER" id="PTHR33452:SF1">
    <property type="entry name" value="INNER MEMBRANE PROTEIN YPHA-RELATED"/>
    <property type="match status" value="1"/>
</dbReference>
<comment type="caution">
    <text evidence="8">The sequence shown here is derived from an EMBL/GenBank/DDBJ whole genome shotgun (WGS) entry which is preliminary data.</text>
</comment>
<name>A0A4Q9DI31_9BACL</name>
<feature type="transmembrane region" description="Helical" evidence="7">
    <location>
        <begin position="7"/>
        <end position="24"/>
    </location>
</feature>
<feature type="transmembrane region" description="Helical" evidence="7">
    <location>
        <begin position="44"/>
        <end position="64"/>
    </location>
</feature>
<evidence type="ECO:0000256" key="4">
    <source>
        <dbReference type="ARBA" id="ARBA00022692"/>
    </source>
</evidence>
<keyword evidence="6 7" id="KW-0472">Membrane</keyword>
<keyword evidence="5 7" id="KW-1133">Transmembrane helix</keyword>
<dbReference type="Pfam" id="PF07681">
    <property type="entry name" value="DoxX"/>
    <property type="match status" value="1"/>
</dbReference>
<feature type="transmembrane region" description="Helical" evidence="7">
    <location>
        <begin position="71"/>
        <end position="91"/>
    </location>
</feature>
<organism evidence="8 9">
    <name type="scientific">Paenibacillus thalictri</name>
    <dbReference type="NCBI Taxonomy" id="2527873"/>
    <lineage>
        <taxon>Bacteria</taxon>
        <taxon>Bacillati</taxon>
        <taxon>Bacillota</taxon>
        <taxon>Bacilli</taxon>
        <taxon>Bacillales</taxon>
        <taxon>Paenibacillaceae</taxon>
        <taxon>Paenibacillus</taxon>
    </lineage>
</organism>
<evidence type="ECO:0000256" key="1">
    <source>
        <dbReference type="ARBA" id="ARBA00004651"/>
    </source>
</evidence>
<comment type="subcellular location">
    <subcellularLocation>
        <location evidence="1">Cell membrane</location>
        <topology evidence="1">Multi-pass membrane protein</topology>
    </subcellularLocation>
</comment>
<sequence>MDRSVGTSILRIVLGITFLVHGFAKFETFDGIAGWFVSIGLPSFMPYLVTGVEILGGIGLILGFGTRLISVVIILLMAGAIFKVKLAVGFLGDGKMAGYELDLALLVMALHLALSGSYTLSLDGLLRRDKETSQDGRTI</sequence>
<keyword evidence="9" id="KW-1185">Reference proteome</keyword>
<dbReference type="GO" id="GO:0005886">
    <property type="term" value="C:plasma membrane"/>
    <property type="evidence" value="ECO:0007669"/>
    <property type="project" value="UniProtKB-SubCell"/>
</dbReference>
<keyword evidence="4 7" id="KW-0812">Transmembrane</keyword>
<dbReference type="OrthoDB" id="886570at2"/>
<dbReference type="InterPro" id="IPR051907">
    <property type="entry name" value="DoxX-like_oxidoreductase"/>
</dbReference>